<reference evidence="10" key="1">
    <citation type="journal article" date="2012" name="MBio">
        <title>Comparative genome analysis of Trichophyton rubrum and related dermatophytes reveals candidate genes involved in infection.</title>
        <authorList>
            <person name="Martinez D.A."/>
            <person name="Oliver B.G."/>
            <person name="Graeser Y."/>
            <person name="Goldberg J.M."/>
            <person name="Li W."/>
            <person name="Martinez-Rossi N.M."/>
            <person name="Monod M."/>
            <person name="Shelest E."/>
            <person name="Barton R.C."/>
            <person name="Birch E."/>
            <person name="Brakhage A.A."/>
            <person name="Chen Z."/>
            <person name="Gurr S.J."/>
            <person name="Heiman D."/>
            <person name="Heitman J."/>
            <person name="Kosti I."/>
            <person name="Rossi A."/>
            <person name="Saif S."/>
            <person name="Samalova M."/>
            <person name="Saunders C.W."/>
            <person name="Shea T."/>
            <person name="Summerbell R.C."/>
            <person name="Xu J."/>
            <person name="Young S."/>
            <person name="Zeng Q."/>
            <person name="Birren B.W."/>
            <person name="Cuomo C.A."/>
            <person name="White T.C."/>
        </authorList>
    </citation>
    <scope>NUCLEOTIDE SEQUENCE [LARGE SCALE GENOMIC DNA]</scope>
    <source>
        <strain evidence="10">ATCC MYA-4605 / CBS 113480</strain>
    </source>
</reference>
<dbReference type="PANTHER" id="PTHR23502:SF68">
    <property type="entry name" value="MULTIDRUG TRANSPORTER, PUTATIVE (AFU_ORTHOLOGUE AFUA_3G01120)-RELATED"/>
    <property type="match status" value="1"/>
</dbReference>
<feature type="transmembrane region" description="Helical" evidence="7">
    <location>
        <begin position="154"/>
        <end position="173"/>
    </location>
</feature>
<sequence length="493" mass="53993">MDTPKAGCSGAASELANTNAKTSVTRTDELSPVDWNGPDDPENPLNWTAFKKWLAITVIAYITFVTSYGSTIFAPGVPALLQEFGVTNTSLASFVVSIYILGFCVGPLFLAPFSELYGRIPIIHLSNVLFLIFSIACAVSTNFGMFIFFRLMQGVSACPPLTLGGGMISDLMVPTERGKALSIWAMGPLLGPVVGPVIGGYMNETIGWRWTFWFTAIMTGVSALASAAVLRETYAPILLERKAARFRKQTGNPSYKSRFDKNLSPGHLFKQAIIRPTKMLVLSPIVLVLAMHMSIIYSYLYFLFTTFTFVFEDRYGFSSGEVGLAYLGLGVGFIVGQFGVGYSSDLYVKKKLKKSGVMKPEYRLPPLVLSAFLIPVGLFWYGWTTEKQVHWIVPIVGTIFIGIGTMCAFLPIQIYLIDTFGIYAASALATNTVVRSLFGAVLPLAGPPLFKRLGLGWGNSLLAFIALSLSPAAFFLLKYGEYIRTHPKFQVKL</sequence>
<dbReference type="InterPro" id="IPR020846">
    <property type="entry name" value="MFS_dom"/>
</dbReference>
<evidence type="ECO:0000256" key="5">
    <source>
        <dbReference type="ARBA" id="ARBA00023136"/>
    </source>
</evidence>
<evidence type="ECO:0000313" key="9">
    <source>
        <dbReference type="EMBL" id="EEQ31392.1"/>
    </source>
</evidence>
<dbReference type="HOGENOM" id="CLU_008455_1_1_1"/>
<dbReference type="GO" id="GO:0022857">
    <property type="term" value="F:transmembrane transporter activity"/>
    <property type="evidence" value="ECO:0007669"/>
    <property type="project" value="InterPro"/>
</dbReference>
<feature type="transmembrane region" description="Helical" evidence="7">
    <location>
        <begin position="180"/>
        <end position="198"/>
    </location>
</feature>
<feature type="transmembrane region" description="Helical" evidence="7">
    <location>
        <begin position="53"/>
        <end position="74"/>
    </location>
</feature>
<feature type="domain" description="Major facilitator superfamily (MFS) profile" evidence="8">
    <location>
        <begin position="55"/>
        <end position="483"/>
    </location>
</feature>
<dbReference type="OrthoDB" id="5296287at2759"/>
<accession>C5FP76</accession>
<dbReference type="eggNOG" id="KOG0255">
    <property type="taxonomic scope" value="Eukaryota"/>
</dbReference>
<evidence type="ECO:0000313" key="10">
    <source>
        <dbReference type="Proteomes" id="UP000002035"/>
    </source>
</evidence>
<feature type="transmembrane region" description="Helical" evidence="7">
    <location>
        <begin position="280"/>
        <end position="304"/>
    </location>
</feature>
<organism evidence="9 10">
    <name type="scientific">Arthroderma otae (strain ATCC MYA-4605 / CBS 113480)</name>
    <name type="common">Microsporum canis</name>
    <dbReference type="NCBI Taxonomy" id="554155"/>
    <lineage>
        <taxon>Eukaryota</taxon>
        <taxon>Fungi</taxon>
        <taxon>Dikarya</taxon>
        <taxon>Ascomycota</taxon>
        <taxon>Pezizomycotina</taxon>
        <taxon>Eurotiomycetes</taxon>
        <taxon>Eurotiomycetidae</taxon>
        <taxon>Onygenales</taxon>
        <taxon>Arthrodermataceae</taxon>
        <taxon>Microsporum</taxon>
    </lineage>
</organism>
<evidence type="ECO:0000256" key="2">
    <source>
        <dbReference type="ARBA" id="ARBA00008335"/>
    </source>
</evidence>
<dbReference type="Gene3D" id="1.20.1250.20">
    <property type="entry name" value="MFS general substrate transporter like domains"/>
    <property type="match status" value="1"/>
</dbReference>
<comment type="subcellular location">
    <subcellularLocation>
        <location evidence="1">Membrane</location>
        <topology evidence="1">Multi-pass membrane protein</topology>
    </subcellularLocation>
</comment>
<name>C5FP76_ARTOC</name>
<proteinExistence type="inferred from homology"/>
<dbReference type="GO" id="GO:0016020">
    <property type="term" value="C:membrane"/>
    <property type="evidence" value="ECO:0007669"/>
    <property type="project" value="UniProtKB-SubCell"/>
</dbReference>
<dbReference type="RefSeq" id="XP_002846474.1">
    <property type="nucleotide sequence ID" value="XM_002846428.1"/>
</dbReference>
<dbReference type="STRING" id="554155.C5FP76"/>
<comment type="similarity">
    <text evidence="2">Belongs to the major facilitator superfamily.</text>
</comment>
<keyword evidence="5 7" id="KW-0472">Membrane</keyword>
<dbReference type="Pfam" id="PF07690">
    <property type="entry name" value="MFS_1"/>
    <property type="match status" value="1"/>
</dbReference>
<dbReference type="GeneID" id="9224544"/>
<evidence type="ECO:0000256" key="6">
    <source>
        <dbReference type="SAM" id="MobiDB-lite"/>
    </source>
</evidence>
<dbReference type="FunFam" id="1.20.1250.20:FF:000011">
    <property type="entry name" value="MFS multidrug transporter, putative"/>
    <property type="match status" value="1"/>
</dbReference>
<dbReference type="OMA" id="MCAFLPI"/>
<protein>
    <submittedName>
        <fullName evidence="9">Polyamine transporter 1</fullName>
    </submittedName>
</protein>
<feature type="transmembrane region" description="Helical" evidence="7">
    <location>
        <begin position="364"/>
        <end position="383"/>
    </location>
</feature>
<evidence type="ECO:0000256" key="1">
    <source>
        <dbReference type="ARBA" id="ARBA00004141"/>
    </source>
</evidence>
<feature type="transmembrane region" description="Helical" evidence="7">
    <location>
        <begin position="457"/>
        <end position="477"/>
    </location>
</feature>
<evidence type="ECO:0000256" key="4">
    <source>
        <dbReference type="ARBA" id="ARBA00022989"/>
    </source>
</evidence>
<dbReference type="VEuPathDB" id="FungiDB:MCYG_04211"/>
<dbReference type="InterPro" id="IPR036259">
    <property type="entry name" value="MFS_trans_sf"/>
</dbReference>
<keyword evidence="10" id="KW-1185">Reference proteome</keyword>
<keyword evidence="3 7" id="KW-0812">Transmembrane</keyword>
<dbReference type="PROSITE" id="PS50850">
    <property type="entry name" value="MFS"/>
    <property type="match status" value="1"/>
</dbReference>
<feature type="transmembrane region" description="Helical" evidence="7">
    <location>
        <begin position="389"/>
        <end position="410"/>
    </location>
</feature>
<dbReference type="PANTHER" id="PTHR23502">
    <property type="entry name" value="MAJOR FACILITATOR SUPERFAMILY"/>
    <property type="match status" value="1"/>
</dbReference>
<evidence type="ECO:0000256" key="3">
    <source>
        <dbReference type="ARBA" id="ARBA00022692"/>
    </source>
</evidence>
<feature type="transmembrane region" description="Helical" evidence="7">
    <location>
        <begin position="210"/>
        <end position="230"/>
    </location>
</feature>
<gene>
    <name evidence="9" type="ORF">MCYG_04211</name>
</gene>
<dbReference type="EMBL" id="DS995704">
    <property type="protein sequence ID" value="EEQ31392.1"/>
    <property type="molecule type" value="Genomic_DNA"/>
</dbReference>
<feature type="region of interest" description="Disordered" evidence="6">
    <location>
        <begin position="1"/>
        <end position="39"/>
    </location>
</feature>
<evidence type="ECO:0000256" key="7">
    <source>
        <dbReference type="SAM" id="Phobius"/>
    </source>
</evidence>
<dbReference type="CDD" id="cd17323">
    <property type="entry name" value="MFS_Tpo1_MDR_like"/>
    <property type="match status" value="1"/>
</dbReference>
<dbReference type="InterPro" id="IPR011701">
    <property type="entry name" value="MFS"/>
</dbReference>
<keyword evidence="4 7" id="KW-1133">Transmembrane helix</keyword>
<dbReference type="AlphaFoldDB" id="C5FP76"/>
<evidence type="ECO:0000259" key="8">
    <source>
        <dbReference type="PROSITE" id="PS50850"/>
    </source>
</evidence>
<feature type="compositionally biased region" description="Polar residues" evidence="6">
    <location>
        <begin position="15"/>
        <end position="25"/>
    </location>
</feature>
<dbReference type="Proteomes" id="UP000002035">
    <property type="component" value="Unassembled WGS sequence"/>
</dbReference>
<feature type="transmembrane region" description="Helical" evidence="7">
    <location>
        <begin position="324"/>
        <end position="343"/>
    </location>
</feature>
<feature type="transmembrane region" description="Helical" evidence="7">
    <location>
        <begin position="94"/>
        <end position="113"/>
    </location>
</feature>
<feature type="transmembrane region" description="Helical" evidence="7">
    <location>
        <begin position="422"/>
        <end position="445"/>
    </location>
</feature>
<feature type="transmembrane region" description="Helical" evidence="7">
    <location>
        <begin position="125"/>
        <end position="148"/>
    </location>
</feature>
<dbReference type="SUPFAM" id="SSF103473">
    <property type="entry name" value="MFS general substrate transporter"/>
    <property type="match status" value="1"/>
</dbReference>